<dbReference type="Gene3D" id="1.10.555.10">
    <property type="entry name" value="Rho GTPase activation protein"/>
    <property type="match status" value="1"/>
</dbReference>
<evidence type="ECO:0000259" key="2">
    <source>
        <dbReference type="SMART" id="SM00324"/>
    </source>
</evidence>
<gene>
    <name evidence="3" type="ORF">BOTBODRAFT_34373</name>
</gene>
<name>A0A067MLG2_BOTB1</name>
<feature type="region of interest" description="Disordered" evidence="1">
    <location>
        <begin position="1"/>
        <end position="27"/>
    </location>
</feature>
<dbReference type="SMART" id="SM00324">
    <property type="entry name" value="RhoGAP"/>
    <property type="match status" value="1"/>
</dbReference>
<keyword evidence="4" id="KW-1185">Reference proteome</keyword>
<dbReference type="InterPro" id="IPR008936">
    <property type="entry name" value="Rho_GTPase_activation_prot"/>
</dbReference>
<evidence type="ECO:0000313" key="4">
    <source>
        <dbReference type="Proteomes" id="UP000027195"/>
    </source>
</evidence>
<dbReference type="AlphaFoldDB" id="A0A067MLG2"/>
<dbReference type="Proteomes" id="UP000027195">
    <property type="component" value="Unassembled WGS sequence"/>
</dbReference>
<evidence type="ECO:0000313" key="3">
    <source>
        <dbReference type="EMBL" id="KDQ12401.1"/>
    </source>
</evidence>
<dbReference type="SUPFAM" id="SSF48350">
    <property type="entry name" value="GTPase activation domain, GAP"/>
    <property type="match status" value="1"/>
</dbReference>
<dbReference type="GO" id="GO:0007165">
    <property type="term" value="P:signal transduction"/>
    <property type="evidence" value="ECO:0007669"/>
    <property type="project" value="InterPro"/>
</dbReference>
<protein>
    <recommendedName>
        <fullName evidence="2">Rho-GAP domain-containing protein</fullName>
    </recommendedName>
</protein>
<evidence type="ECO:0000256" key="1">
    <source>
        <dbReference type="SAM" id="MobiDB-lite"/>
    </source>
</evidence>
<dbReference type="EMBL" id="KL198050">
    <property type="protein sequence ID" value="KDQ12401.1"/>
    <property type="molecule type" value="Genomic_DNA"/>
</dbReference>
<reference evidence="4" key="1">
    <citation type="journal article" date="2014" name="Proc. Natl. Acad. Sci. U.S.A.">
        <title>Extensive sampling of basidiomycete genomes demonstrates inadequacy of the white-rot/brown-rot paradigm for wood decay fungi.</title>
        <authorList>
            <person name="Riley R."/>
            <person name="Salamov A.A."/>
            <person name="Brown D.W."/>
            <person name="Nagy L.G."/>
            <person name="Floudas D."/>
            <person name="Held B.W."/>
            <person name="Levasseur A."/>
            <person name="Lombard V."/>
            <person name="Morin E."/>
            <person name="Otillar R."/>
            <person name="Lindquist E.A."/>
            <person name="Sun H."/>
            <person name="LaButti K.M."/>
            <person name="Schmutz J."/>
            <person name="Jabbour D."/>
            <person name="Luo H."/>
            <person name="Baker S.E."/>
            <person name="Pisabarro A.G."/>
            <person name="Walton J.D."/>
            <person name="Blanchette R.A."/>
            <person name="Henrissat B."/>
            <person name="Martin F."/>
            <person name="Cullen D."/>
            <person name="Hibbett D.S."/>
            <person name="Grigoriev I.V."/>
        </authorList>
    </citation>
    <scope>NUCLEOTIDE SEQUENCE [LARGE SCALE GENOMIC DNA]</scope>
    <source>
        <strain evidence="4">FD-172 SS1</strain>
    </source>
</reference>
<feature type="compositionally biased region" description="Basic residues" evidence="1">
    <location>
        <begin position="7"/>
        <end position="21"/>
    </location>
</feature>
<dbReference type="InParanoid" id="A0A067MLG2"/>
<proteinExistence type="predicted"/>
<dbReference type="InterPro" id="IPR000198">
    <property type="entry name" value="RhoGAP_dom"/>
</dbReference>
<accession>A0A067MLG2</accession>
<dbReference type="Pfam" id="PF00620">
    <property type="entry name" value="RhoGAP"/>
    <property type="match status" value="1"/>
</dbReference>
<feature type="region of interest" description="Disordered" evidence="1">
    <location>
        <begin position="286"/>
        <end position="314"/>
    </location>
</feature>
<sequence length="404" mass="43999">MRPLSPARRRHLHSPYRRAPRPHAAQAEHEALLHRLNTLARAAALPSVHTFLDVPRLLAPVPELPPKAAYTHTSAAGRALHVPAFVVACIQLISARGFAHPAPASAVKKLYPLFDDAALHSAPAPHLSALLLAYLDAQPQPLLPPSIIDAFPAFHLLSPDSPSTSSAPSQKVKLAAAQILLRLLPKSSFHLLFYLFHHLSRLHSPSASLSLLAHPLIAPRSDVDPDAQGPGSDTRIAIFSWLLANWSVLEPALSVDPFKLDLASLGLGYQSEIEILLVSPPSTPDLVPATAADDSDEPSTAPHPPDRWARPDPQPADMWLQAVDQQLTDRDERERRRGRALLWSDDPAWCMPHAYYRGGPFAPSAVKSSATYSTASALDRLTSLMRTQDLIEHHTPELARASLP</sequence>
<organism evidence="3 4">
    <name type="scientific">Botryobasidium botryosum (strain FD-172 SS1)</name>
    <dbReference type="NCBI Taxonomy" id="930990"/>
    <lineage>
        <taxon>Eukaryota</taxon>
        <taxon>Fungi</taxon>
        <taxon>Dikarya</taxon>
        <taxon>Basidiomycota</taxon>
        <taxon>Agaricomycotina</taxon>
        <taxon>Agaricomycetes</taxon>
        <taxon>Cantharellales</taxon>
        <taxon>Botryobasidiaceae</taxon>
        <taxon>Botryobasidium</taxon>
    </lineage>
</organism>
<feature type="domain" description="Rho-GAP" evidence="2">
    <location>
        <begin position="80"/>
        <end position="245"/>
    </location>
</feature>
<dbReference type="HOGENOM" id="CLU_681505_0_0_1"/>